<reference evidence="1" key="1">
    <citation type="submission" date="2017-09" db="EMBL/GenBank/DDBJ databases">
        <title>Contemporary evolution of a Lepidopteran species, Heliothis virescens, in response to modern agricultural practices.</title>
        <authorList>
            <person name="Fritz M.L."/>
            <person name="Deyonke A.M."/>
            <person name="Papanicolaou A."/>
            <person name="Micinski S."/>
            <person name="Westbrook J."/>
            <person name="Gould F."/>
        </authorList>
    </citation>
    <scope>NUCLEOTIDE SEQUENCE [LARGE SCALE GENOMIC DNA]</scope>
    <source>
        <strain evidence="1">HvINT-</strain>
        <tissue evidence="1">Whole body</tissue>
    </source>
</reference>
<comment type="caution">
    <text evidence="1">The sequence shown here is derived from an EMBL/GenBank/DDBJ whole genome shotgun (WGS) entry which is preliminary data.</text>
</comment>
<dbReference type="AlphaFoldDB" id="A0A2A4IWM5"/>
<organism evidence="1">
    <name type="scientific">Heliothis virescens</name>
    <name type="common">Tobacco budworm moth</name>
    <dbReference type="NCBI Taxonomy" id="7102"/>
    <lineage>
        <taxon>Eukaryota</taxon>
        <taxon>Metazoa</taxon>
        <taxon>Ecdysozoa</taxon>
        <taxon>Arthropoda</taxon>
        <taxon>Hexapoda</taxon>
        <taxon>Insecta</taxon>
        <taxon>Pterygota</taxon>
        <taxon>Neoptera</taxon>
        <taxon>Endopterygota</taxon>
        <taxon>Lepidoptera</taxon>
        <taxon>Glossata</taxon>
        <taxon>Ditrysia</taxon>
        <taxon>Noctuoidea</taxon>
        <taxon>Noctuidae</taxon>
        <taxon>Heliothinae</taxon>
        <taxon>Heliothis</taxon>
    </lineage>
</organism>
<name>A0A2A4IWM5_HELVI</name>
<accession>A0A2A4IWM5</accession>
<dbReference type="EMBL" id="NWSH01005947">
    <property type="protein sequence ID" value="PCG63818.1"/>
    <property type="molecule type" value="Genomic_DNA"/>
</dbReference>
<gene>
    <name evidence="1" type="ORF">B5V51_11681</name>
</gene>
<evidence type="ECO:0000313" key="1">
    <source>
        <dbReference type="EMBL" id="PCG63818.1"/>
    </source>
</evidence>
<proteinExistence type="predicted"/>
<protein>
    <submittedName>
        <fullName evidence="1">Uncharacterized protein</fullName>
    </submittedName>
</protein>
<sequence>MKMASKVSSWSTKEEVLDDIRRAAGRRIGKKEEIESCLIIGDVPPPVLEEDVKMASKVSSWSTKEEVLDDIRRAAGRRIGKKEEIESCLIIGDVPPPVLEEDGNIT</sequence>